<evidence type="ECO:0000313" key="2">
    <source>
        <dbReference type="EMBL" id="KAG9689338.1"/>
    </source>
</evidence>
<evidence type="ECO:0000313" key="3">
    <source>
        <dbReference type="Proteomes" id="UP000779574"/>
    </source>
</evidence>
<dbReference type="SUPFAM" id="SSF55874">
    <property type="entry name" value="ATPase domain of HSP90 chaperone/DNA topoisomerase II/histidine kinase"/>
    <property type="match status" value="1"/>
</dbReference>
<dbReference type="InterPro" id="IPR036890">
    <property type="entry name" value="HATPase_C_sf"/>
</dbReference>
<dbReference type="NCBIfam" id="NF047352">
    <property type="entry name" value="P_loop_sacsin"/>
    <property type="match status" value="1"/>
</dbReference>
<dbReference type="OrthoDB" id="1262810at2759"/>
<feature type="compositionally biased region" description="Polar residues" evidence="1">
    <location>
        <begin position="1240"/>
        <end position="1249"/>
    </location>
</feature>
<organism evidence="2 3">
    <name type="scientific">Aureobasidium melanogenum</name>
    <name type="common">Aureobasidium pullulans var. melanogenum</name>
    <dbReference type="NCBI Taxonomy" id="46634"/>
    <lineage>
        <taxon>Eukaryota</taxon>
        <taxon>Fungi</taxon>
        <taxon>Dikarya</taxon>
        <taxon>Ascomycota</taxon>
        <taxon>Pezizomycotina</taxon>
        <taxon>Dothideomycetes</taxon>
        <taxon>Dothideomycetidae</taxon>
        <taxon>Dothideales</taxon>
        <taxon>Saccotheciaceae</taxon>
        <taxon>Aureobasidium</taxon>
    </lineage>
</organism>
<evidence type="ECO:0000256" key="1">
    <source>
        <dbReference type="SAM" id="MobiDB-lite"/>
    </source>
</evidence>
<dbReference type="PANTHER" id="PTHR32387">
    <property type="entry name" value="WU:FJ29H11"/>
    <property type="match status" value="1"/>
</dbReference>
<feature type="region of interest" description="Disordered" evidence="1">
    <location>
        <begin position="1340"/>
        <end position="1367"/>
    </location>
</feature>
<feature type="compositionally biased region" description="Basic and acidic residues" evidence="1">
    <location>
        <begin position="1258"/>
        <end position="1278"/>
    </location>
</feature>
<reference evidence="2" key="1">
    <citation type="journal article" date="2021" name="J Fungi (Basel)">
        <title>Virulence traits and population genomics of the black yeast Aureobasidium melanogenum.</title>
        <authorList>
            <person name="Cernosa A."/>
            <person name="Sun X."/>
            <person name="Gostincar C."/>
            <person name="Fang C."/>
            <person name="Gunde-Cimerman N."/>
            <person name="Song Z."/>
        </authorList>
    </citation>
    <scope>NUCLEOTIDE SEQUENCE</scope>
    <source>
        <strain evidence="2">EXF-9911</strain>
    </source>
</reference>
<gene>
    <name evidence="2" type="ORF">KCU76_g8951</name>
</gene>
<feature type="compositionally biased region" description="Polar residues" evidence="1">
    <location>
        <begin position="1211"/>
        <end position="1228"/>
    </location>
</feature>
<dbReference type="EMBL" id="JAHFXF010000359">
    <property type="protein sequence ID" value="KAG9689338.1"/>
    <property type="molecule type" value="Genomic_DNA"/>
</dbReference>
<accession>A0A9P8EGY4</accession>
<feature type="compositionally biased region" description="Low complexity" evidence="1">
    <location>
        <begin position="1348"/>
        <end position="1358"/>
    </location>
</feature>
<dbReference type="Proteomes" id="UP000779574">
    <property type="component" value="Unassembled WGS sequence"/>
</dbReference>
<comment type="caution">
    <text evidence="2">The sequence shown here is derived from an EMBL/GenBank/DDBJ whole genome shotgun (WGS) entry which is preliminary data.</text>
</comment>
<sequence length="1550" mass="176128">MSEPMSIEECKAHIQDIRRSHGADAKHESNDFLRGGFARMLALLSDQLYTERCHFLFELIQNADDNTYADDVQPEVALAYRSDGLFLFACNEVGMTKANVNAICNINQSTKTLLKDGKRSCIGEKGIGFKAVFKVSNKVWIRSNNYTFMFDKTTPLGMVDPIWADFPDFSADLHMNTMICLKIENQEDRDSIREELTKVLEPSSFMFLRRLSKIKIVKLDDSADISTAITLSHTEQAIPNTSLSLITTTKASGKKVQHSVYVVSSYTAQNMPQTERRKDVTESVIKLAFHIDDNWDPVITKHDIYAFLPVCSSGLPFLIQADFLLVASRQEIEADQPWNRHLQHELVHALIQAFQQLNNTRLKYGWPAYLPKEELSFKFCDTMIDKFFARVSNTKILESRSGELCSPKVMLLVPDLFRDAEGNPLLTPVNDRYLSAQYDLAHVSVLVKQSLTTEKFVEMLKTYISKFEAEFQKKPDVWHEKVCGVLMADWGTVRLDELLLLRVVPLDNGRWINPKPRIKGSYARPPPPIVFYLPPSDTSSVIPKGVSLSIVAPDAARNEIRRSFYRSIGAKDLDGEEVYRGIIKQHKNEIRNPDVDVLLSHAQYVFSLPSAAKSAQDLRFSLWVADVQGHPRRGSELHMDLPGSSSTKPPVSQYFSKNPSVAHFINSKYLSAYHDKPQVQVRWLAWLQDCLGVHSIPRLTDRHNKTLSKEFEWIVATLSSRDWLAYLNANWEEYQLHKLPKPTDSRIPSEDARTKIGSLQVDCTDGKTAKLSDTMLPSLRSAFTTVSISGFHFLDLLHEDDPQWLRLSAFGVVTTKDLNFCLLLLLKLSQSATEPDKLVVLRLYRDILWYCEQSAAAREKTTKAFKNYSLVYLNGKWITLTNCVWEAPRCLQNVLSLALHYAPVRTLFKSVLSVPDAGIDHFVAELVMLDNDVSSMDRIKEMLLELSVRVKSQPKSKLDALDHRKIFPVLATDGKLQLLTAGDWRWFIPDAPHLKKAFNGVLPLLDYDITSQERLEPLLHHMKVWDKRLSQNVIEQEVVEGLDEAVLEHDSTDSFQEKVHYLLCLTNPDQHHIMKPLLESFEIFSVESISIHRMIVINNQEIRGKVAAAPFSVSKDQKIFIPIEDLDSNDLDYYKLVEKLAPLCGFQTKHLQIAARILSLNKISRIEDMLSENHINLEKRRFEKMATKLVDDSAGIVLPTKTVRPTRPAKTISSDGSKPSSSEVSTPVNEEEPFDIQVRQGPNQKQNKVSKVALPLGHDYRKAPEREAKHKQNREHKAAAHSARAPLIRSDDEDSMTMPIFSAPLESLIKSSKGPQRPGLSTRSIHKYVVSDDDIKNIDDEVSDSESESSSQEIPTSSGAYRSKYMTSDTANDDQIVRIGEQGEMKMHTFFENLLGDVYTDLMWTSHARTKYTNQPFEDDDSQFADFTIQDISGRLTEWLVERHHEEAQAWLGKKGSDAITYCIEVKSTYGPHNEPFHMSQNQLEMASKYRVQSGSVPERVYVIMRVSNLTGRGHSGSAHVQPFVDPYRLFEQRDLSYIAPGGYLVFSDQ</sequence>
<feature type="region of interest" description="Disordered" evidence="1">
    <location>
        <begin position="1200"/>
        <end position="1284"/>
    </location>
</feature>
<feature type="region of interest" description="Disordered" evidence="1">
    <location>
        <begin position="1307"/>
        <end position="1326"/>
    </location>
</feature>
<dbReference type="PANTHER" id="PTHR32387:SF0">
    <property type="entry name" value="PROTEIN NO VEIN"/>
    <property type="match status" value="1"/>
</dbReference>
<dbReference type="Gene3D" id="3.30.565.10">
    <property type="entry name" value="Histidine kinase-like ATPase, C-terminal domain"/>
    <property type="match status" value="1"/>
</dbReference>
<feature type="compositionally biased region" description="Polar residues" evidence="1">
    <location>
        <begin position="1309"/>
        <end position="1323"/>
    </location>
</feature>
<proteinExistence type="predicted"/>
<protein>
    <recommendedName>
        <fullName evidence="4">Protein NO VEIN C-terminal domain-containing protein</fullName>
    </recommendedName>
</protein>
<name>A0A9P8EGY4_AURME</name>
<feature type="non-terminal residue" evidence="2">
    <location>
        <position position="1"/>
    </location>
</feature>
<reference evidence="2" key="2">
    <citation type="submission" date="2021-08" db="EMBL/GenBank/DDBJ databases">
        <authorList>
            <person name="Gostincar C."/>
            <person name="Sun X."/>
            <person name="Song Z."/>
            <person name="Gunde-Cimerman N."/>
        </authorList>
    </citation>
    <scope>NUCLEOTIDE SEQUENCE</scope>
    <source>
        <strain evidence="2">EXF-9911</strain>
    </source>
</reference>
<dbReference type="InterPro" id="IPR052957">
    <property type="entry name" value="Auxin_embryo_med"/>
</dbReference>
<evidence type="ECO:0008006" key="4">
    <source>
        <dbReference type="Google" id="ProtNLM"/>
    </source>
</evidence>